<dbReference type="PANTHER" id="PTHR32089">
    <property type="entry name" value="METHYL-ACCEPTING CHEMOTAXIS PROTEIN MCPB"/>
    <property type="match status" value="1"/>
</dbReference>
<dbReference type="AlphaFoldDB" id="A0A7C9QSX3"/>
<evidence type="ECO:0000313" key="7">
    <source>
        <dbReference type="EMBL" id="NFV79765.1"/>
    </source>
</evidence>
<dbReference type="InterPro" id="IPR003660">
    <property type="entry name" value="HAMP_dom"/>
</dbReference>
<dbReference type="Proteomes" id="UP000480684">
    <property type="component" value="Unassembled WGS sequence"/>
</dbReference>
<dbReference type="GO" id="GO:0016020">
    <property type="term" value="C:membrane"/>
    <property type="evidence" value="ECO:0007669"/>
    <property type="project" value="InterPro"/>
</dbReference>
<keyword evidence="4" id="KW-0472">Membrane</keyword>
<dbReference type="Gene3D" id="6.10.340.10">
    <property type="match status" value="1"/>
</dbReference>
<dbReference type="SMART" id="SM00304">
    <property type="entry name" value="HAMP"/>
    <property type="match status" value="1"/>
</dbReference>
<dbReference type="Pfam" id="PF00015">
    <property type="entry name" value="MCPsignal"/>
    <property type="match status" value="1"/>
</dbReference>
<reference evidence="7 8" key="1">
    <citation type="submission" date="2020-02" db="EMBL/GenBank/DDBJ databases">
        <authorList>
            <person name="Dziuba M."/>
            <person name="Kuznetsov B."/>
            <person name="Mardanov A."/>
            <person name="Ravin N."/>
            <person name="Grouzdev D."/>
        </authorList>
    </citation>
    <scope>NUCLEOTIDE SEQUENCE [LARGE SCALE GENOMIC DNA]</scope>
    <source>
        <strain evidence="7 8">SpK</strain>
    </source>
</reference>
<keyword evidence="4" id="KW-0812">Transmembrane</keyword>
<keyword evidence="8" id="KW-1185">Reference proteome</keyword>
<protein>
    <submittedName>
        <fullName evidence="7">HAMP domain-containing protein</fullName>
    </submittedName>
</protein>
<evidence type="ECO:0000256" key="2">
    <source>
        <dbReference type="ARBA" id="ARBA00029447"/>
    </source>
</evidence>
<evidence type="ECO:0000259" key="6">
    <source>
        <dbReference type="PROSITE" id="PS50885"/>
    </source>
</evidence>
<dbReference type="InterPro" id="IPR004089">
    <property type="entry name" value="MCPsignal_dom"/>
</dbReference>
<sequence length="654" mass="68678">MASYFSNLSIKARIGGLTALSVVALVAVLAIFVTANLFLSHAQDNADRFKAIAEAGRDLRIAALEMRRGEKDFLLRRQLSHVDQTRQALARAGEQLRVLSSLDREGGLSGDLDILRQGLARYGAALDQMAADEVAKGLTHEDGSSGALRKVIHKVEASIARLGNAPAMVLMLTMRRHEKDYMLRGDPAYIDKARATHAALQAEIRRLPLGAAEMAEAEGQVNAYLAALEDYLAADVATSKAQKTLSESFSALVPTFTSLEDHAATHEREAQEELAVIRSRAETLSAVLAFLVSAVMVGIAVVVSRSVVGPLGAMTSIMERMARGERGMAIPYSDRSNEIGGMARSVEVFHQGLVQAETLAAEAAERQRGDLERAERRAHLTAAFEQAVGRVLGEVGNAVHILTETALTLHRSAAQTAEQSVAVSTAAEESSSNVQAVAGATEELGASTHEISRRVHETRGISQEAVAGIGEASAMVGALNQTASQIGQVVKLISDIAAQTNLLALNATIEAARAGDAGKGFAVVAGEVKNLATQTGKATEEISSLIANVQTSTHQVVGTIGSVHGVVGSVDQVVASIAAAIEEQTAATGEIARNVQEAASGNALVTVSISGVSQLASQTGEMADRMQGVANDLGREIKGLRSEVEGFLQQVNAL</sequence>
<dbReference type="InterPro" id="IPR032255">
    <property type="entry name" value="HBM"/>
</dbReference>
<evidence type="ECO:0000313" key="8">
    <source>
        <dbReference type="Proteomes" id="UP000480684"/>
    </source>
</evidence>
<feature type="domain" description="HAMP" evidence="6">
    <location>
        <begin position="305"/>
        <end position="358"/>
    </location>
</feature>
<dbReference type="SMART" id="SM00283">
    <property type="entry name" value="MA"/>
    <property type="match status" value="1"/>
</dbReference>
<dbReference type="EMBL" id="JAAIYP010000034">
    <property type="protein sequence ID" value="NFV79765.1"/>
    <property type="molecule type" value="Genomic_DNA"/>
</dbReference>
<keyword evidence="4" id="KW-1133">Transmembrane helix</keyword>
<name>A0A7C9QSX3_9PROT</name>
<accession>A0A7C9QSX3</accession>
<dbReference type="RefSeq" id="WP_163676786.1">
    <property type="nucleotide sequence ID" value="NZ_JAAIYP010000034.1"/>
</dbReference>
<dbReference type="SMART" id="SM01358">
    <property type="entry name" value="HBM"/>
    <property type="match status" value="1"/>
</dbReference>
<comment type="similarity">
    <text evidence="2">Belongs to the methyl-accepting chemotaxis (MCP) protein family.</text>
</comment>
<feature type="domain" description="Methyl-accepting transducer" evidence="5">
    <location>
        <begin position="398"/>
        <end position="634"/>
    </location>
</feature>
<feature type="transmembrane region" description="Helical" evidence="4">
    <location>
        <begin position="287"/>
        <end position="308"/>
    </location>
</feature>
<evidence type="ECO:0000259" key="5">
    <source>
        <dbReference type="PROSITE" id="PS50111"/>
    </source>
</evidence>
<dbReference type="SUPFAM" id="SSF58104">
    <property type="entry name" value="Methyl-accepting chemotaxis protein (MCP) signaling domain"/>
    <property type="match status" value="1"/>
</dbReference>
<proteinExistence type="inferred from homology"/>
<dbReference type="PROSITE" id="PS50111">
    <property type="entry name" value="CHEMOTAXIS_TRANSDUC_2"/>
    <property type="match status" value="1"/>
</dbReference>
<dbReference type="PROSITE" id="PS50885">
    <property type="entry name" value="HAMP"/>
    <property type="match status" value="1"/>
</dbReference>
<dbReference type="Pfam" id="PF00672">
    <property type="entry name" value="HAMP"/>
    <property type="match status" value="1"/>
</dbReference>
<feature type="transmembrane region" description="Helical" evidence="4">
    <location>
        <begin position="14"/>
        <end position="39"/>
    </location>
</feature>
<organism evidence="7 8">
    <name type="scientific">Magnetospirillum aberrantis SpK</name>
    <dbReference type="NCBI Taxonomy" id="908842"/>
    <lineage>
        <taxon>Bacteria</taxon>
        <taxon>Pseudomonadati</taxon>
        <taxon>Pseudomonadota</taxon>
        <taxon>Alphaproteobacteria</taxon>
        <taxon>Rhodospirillales</taxon>
        <taxon>Rhodospirillaceae</taxon>
        <taxon>Magnetospirillum</taxon>
    </lineage>
</organism>
<keyword evidence="1 3" id="KW-0807">Transducer</keyword>
<evidence type="ECO:0000256" key="3">
    <source>
        <dbReference type="PROSITE-ProRule" id="PRU00284"/>
    </source>
</evidence>
<comment type="caution">
    <text evidence="7">The sequence shown here is derived from an EMBL/GenBank/DDBJ whole genome shotgun (WGS) entry which is preliminary data.</text>
</comment>
<dbReference type="GO" id="GO:0007165">
    <property type="term" value="P:signal transduction"/>
    <property type="evidence" value="ECO:0007669"/>
    <property type="project" value="UniProtKB-KW"/>
</dbReference>
<dbReference type="Gene3D" id="1.10.287.950">
    <property type="entry name" value="Methyl-accepting chemotaxis protein"/>
    <property type="match status" value="1"/>
</dbReference>
<dbReference type="PANTHER" id="PTHR32089:SF112">
    <property type="entry name" value="LYSOZYME-LIKE PROTEIN-RELATED"/>
    <property type="match status" value="1"/>
</dbReference>
<gene>
    <name evidence="7" type="ORF">G4223_06540</name>
</gene>
<evidence type="ECO:0000256" key="1">
    <source>
        <dbReference type="ARBA" id="ARBA00023224"/>
    </source>
</evidence>
<evidence type="ECO:0000256" key="4">
    <source>
        <dbReference type="SAM" id="Phobius"/>
    </source>
</evidence>